<dbReference type="SMART" id="SM00228">
    <property type="entry name" value="PDZ"/>
    <property type="match status" value="1"/>
</dbReference>
<feature type="chain" id="PRO_5036896494" description="PDZ domain-containing protein" evidence="4">
    <location>
        <begin position="24"/>
        <end position="347"/>
    </location>
</feature>
<evidence type="ECO:0000256" key="3">
    <source>
        <dbReference type="SAM" id="MobiDB-lite"/>
    </source>
</evidence>
<dbReference type="Pfam" id="PF13365">
    <property type="entry name" value="Trypsin_2"/>
    <property type="match status" value="1"/>
</dbReference>
<dbReference type="Pfam" id="PF13180">
    <property type="entry name" value="PDZ_2"/>
    <property type="match status" value="1"/>
</dbReference>
<feature type="region of interest" description="Disordered" evidence="3">
    <location>
        <begin position="24"/>
        <end position="47"/>
    </location>
</feature>
<reference evidence="6" key="1">
    <citation type="journal article" date="2014" name="Int. J. Syst. Evol. Microbiol.">
        <title>Complete genome sequence of Corynebacterium casei LMG S-19264T (=DSM 44701T), isolated from a smear-ripened cheese.</title>
        <authorList>
            <consortium name="US DOE Joint Genome Institute (JGI-PGF)"/>
            <person name="Walter F."/>
            <person name="Albersmeier A."/>
            <person name="Kalinowski J."/>
            <person name="Ruckert C."/>
        </authorList>
    </citation>
    <scope>NUCLEOTIDE SEQUENCE</scope>
    <source>
        <strain evidence="6">CGMCC 4.7430</strain>
    </source>
</reference>
<feature type="compositionally biased region" description="Low complexity" evidence="3">
    <location>
        <begin position="34"/>
        <end position="46"/>
    </location>
</feature>
<proteinExistence type="predicted"/>
<evidence type="ECO:0000256" key="1">
    <source>
        <dbReference type="ARBA" id="ARBA00022670"/>
    </source>
</evidence>
<dbReference type="InterPro" id="IPR051201">
    <property type="entry name" value="Chloro_Bact_Ser_Proteases"/>
</dbReference>
<dbReference type="SUPFAM" id="SSF50156">
    <property type="entry name" value="PDZ domain-like"/>
    <property type="match status" value="1"/>
</dbReference>
<gene>
    <name evidence="6" type="ORF">GCM10012278_18380</name>
</gene>
<protein>
    <recommendedName>
        <fullName evidence="5">PDZ domain-containing protein</fullName>
    </recommendedName>
</protein>
<keyword evidence="1" id="KW-0645">Protease</keyword>
<organism evidence="6 7">
    <name type="scientific">Nonomuraea glycinis</name>
    <dbReference type="NCBI Taxonomy" id="2047744"/>
    <lineage>
        <taxon>Bacteria</taxon>
        <taxon>Bacillati</taxon>
        <taxon>Actinomycetota</taxon>
        <taxon>Actinomycetes</taxon>
        <taxon>Streptosporangiales</taxon>
        <taxon>Streptosporangiaceae</taxon>
        <taxon>Nonomuraea</taxon>
    </lineage>
</organism>
<evidence type="ECO:0000259" key="5">
    <source>
        <dbReference type="PROSITE" id="PS50106"/>
    </source>
</evidence>
<keyword evidence="4" id="KW-0732">Signal</keyword>
<dbReference type="SUPFAM" id="SSF50494">
    <property type="entry name" value="Trypsin-like serine proteases"/>
    <property type="match status" value="1"/>
</dbReference>
<keyword evidence="7" id="KW-1185">Reference proteome</keyword>
<dbReference type="InterPro" id="IPR009003">
    <property type="entry name" value="Peptidase_S1_PA"/>
</dbReference>
<name>A0A918A1H7_9ACTN</name>
<keyword evidence="2" id="KW-0378">Hydrolase</keyword>
<dbReference type="AlphaFoldDB" id="A0A918A1H7"/>
<dbReference type="PRINTS" id="PR00834">
    <property type="entry name" value="PROTEASES2C"/>
</dbReference>
<dbReference type="Proteomes" id="UP000660745">
    <property type="component" value="Unassembled WGS sequence"/>
</dbReference>
<dbReference type="InterPro" id="IPR001940">
    <property type="entry name" value="Peptidase_S1C"/>
</dbReference>
<evidence type="ECO:0000256" key="4">
    <source>
        <dbReference type="SAM" id="SignalP"/>
    </source>
</evidence>
<dbReference type="PANTHER" id="PTHR43343">
    <property type="entry name" value="PEPTIDASE S12"/>
    <property type="match status" value="1"/>
</dbReference>
<dbReference type="PANTHER" id="PTHR43343:SF3">
    <property type="entry name" value="PROTEASE DO-LIKE 8, CHLOROPLASTIC"/>
    <property type="match status" value="1"/>
</dbReference>
<accession>A0A918A1H7</accession>
<sequence>MCLVRFLAALTALACLAGCTATASPPVSPPVSPSPATGPTGSTPAADGLVSRIPGIVRKMEPSVVTIFTDNSLGSGVVYRADGIILTNEHVVERQRRVQVAFADGKRVAGRVLARDARTDLAVLKAERDDLHPATFQQKLPVQGELALALGSPLGFENTVTAGIISGLDREVPDSAQAGHALVDLIQTDAAISPGVSGGALVNGRGEVVGINEAYIPPQEGAVSIGFAIPAGTVVWAVEQLLDKGKVTHSFLGVDLRTLTPEIARSLDVEAEAGAIIISTARGGPAADAGLRQGDVITAFAGQPVRSSEDVVDRLRDLRPGTKATVAIQRDGSVQQVSVTIGEAPAS</sequence>
<reference evidence="6" key="2">
    <citation type="submission" date="2020-09" db="EMBL/GenBank/DDBJ databases">
        <authorList>
            <person name="Sun Q."/>
            <person name="Zhou Y."/>
        </authorList>
    </citation>
    <scope>NUCLEOTIDE SEQUENCE</scope>
    <source>
        <strain evidence="6">CGMCC 4.7430</strain>
    </source>
</reference>
<dbReference type="GO" id="GO:0006508">
    <property type="term" value="P:proteolysis"/>
    <property type="evidence" value="ECO:0007669"/>
    <property type="project" value="UniProtKB-KW"/>
</dbReference>
<dbReference type="InterPro" id="IPR036034">
    <property type="entry name" value="PDZ_sf"/>
</dbReference>
<dbReference type="EMBL" id="BMNK01000002">
    <property type="protein sequence ID" value="GGP04149.1"/>
    <property type="molecule type" value="Genomic_DNA"/>
</dbReference>
<evidence type="ECO:0000256" key="2">
    <source>
        <dbReference type="ARBA" id="ARBA00022801"/>
    </source>
</evidence>
<feature type="signal peptide" evidence="4">
    <location>
        <begin position="1"/>
        <end position="23"/>
    </location>
</feature>
<dbReference type="InterPro" id="IPR001478">
    <property type="entry name" value="PDZ"/>
</dbReference>
<feature type="domain" description="PDZ" evidence="5">
    <location>
        <begin position="239"/>
        <end position="317"/>
    </location>
</feature>
<evidence type="ECO:0000313" key="6">
    <source>
        <dbReference type="EMBL" id="GGP04149.1"/>
    </source>
</evidence>
<dbReference type="Gene3D" id="2.30.42.10">
    <property type="match status" value="1"/>
</dbReference>
<dbReference type="PROSITE" id="PS50106">
    <property type="entry name" value="PDZ"/>
    <property type="match status" value="1"/>
</dbReference>
<dbReference type="GO" id="GO:0004252">
    <property type="term" value="F:serine-type endopeptidase activity"/>
    <property type="evidence" value="ECO:0007669"/>
    <property type="project" value="InterPro"/>
</dbReference>
<dbReference type="Gene3D" id="2.40.10.120">
    <property type="match status" value="1"/>
</dbReference>
<comment type="caution">
    <text evidence="6">The sequence shown here is derived from an EMBL/GenBank/DDBJ whole genome shotgun (WGS) entry which is preliminary data.</text>
</comment>
<evidence type="ECO:0000313" key="7">
    <source>
        <dbReference type="Proteomes" id="UP000660745"/>
    </source>
</evidence>